<dbReference type="EMBL" id="ML733397">
    <property type="protein sequence ID" value="KAB8224850.1"/>
    <property type="molecule type" value="Genomic_DNA"/>
</dbReference>
<proteinExistence type="predicted"/>
<gene>
    <name evidence="2" type="ORF">BDV33DRAFT_164826</name>
</gene>
<evidence type="ECO:0000256" key="1">
    <source>
        <dbReference type="SAM" id="SignalP"/>
    </source>
</evidence>
<keyword evidence="1" id="KW-0732">Signal</keyword>
<protein>
    <recommendedName>
        <fullName evidence="4">Secreted protein</fullName>
    </recommendedName>
</protein>
<reference evidence="2 3" key="1">
    <citation type="submission" date="2019-04" db="EMBL/GenBank/DDBJ databases">
        <title>Fungal friends and foes A comparative genomics study of 23 Aspergillus species from section Flavi.</title>
        <authorList>
            <consortium name="DOE Joint Genome Institute"/>
            <person name="Kjaerbolling I."/>
            <person name="Vesth T.C."/>
            <person name="Frisvad J.C."/>
            <person name="Nybo J.L."/>
            <person name="Theobald S."/>
            <person name="Kildgaard S."/>
            <person name="Petersen T.I."/>
            <person name="Kuo A."/>
            <person name="Sato A."/>
            <person name="Lyhne E.K."/>
            <person name="Kogle M.E."/>
            <person name="Wiebenga A."/>
            <person name="Kun R.S."/>
            <person name="Lubbers R.J."/>
            <person name="Makela M.R."/>
            <person name="Barry K."/>
            <person name="Chovatia M."/>
            <person name="Clum A."/>
            <person name="Daum C."/>
            <person name="Haridas S."/>
            <person name="He G."/>
            <person name="LaButti K."/>
            <person name="Lipzen A."/>
            <person name="Mondo S."/>
            <person name="Pangilinan J."/>
            <person name="Riley R."/>
            <person name="Salamov A."/>
            <person name="Simmons B.A."/>
            <person name="Magnuson J.K."/>
            <person name="Henrissat B."/>
            <person name="Mortensen U.H."/>
            <person name="Larsen T.O."/>
            <person name="De vries R.P."/>
            <person name="Grigoriev I.V."/>
            <person name="Machida M."/>
            <person name="Baker S.E."/>
            <person name="Andersen M.R."/>
        </authorList>
    </citation>
    <scope>NUCLEOTIDE SEQUENCE [LARGE SCALE GENOMIC DNA]</scope>
    <source>
        <strain evidence="2 3">CBS 126849</strain>
    </source>
</reference>
<dbReference type="AlphaFoldDB" id="A0A5N6F7Q2"/>
<evidence type="ECO:0000313" key="3">
    <source>
        <dbReference type="Proteomes" id="UP000326799"/>
    </source>
</evidence>
<dbReference type="Proteomes" id="UP000326799">
    <property type="component" value="Unassembled WGS sequence"/>
</dbReference>
<feature type="chain" id="PRO_5024871029" description="Secreted protein" evidence="1">
    <location>
        <begin position="23"/>
        <end position="77"/>
    </location>
</feature>
<name>A0A5N6F7Q2_9EURO</name>
<evidence type="ECO:0008006" key="4">
    <source>
        <dbReference type="Google" id="ProtNLM"/>
    </source>
</evidence>
<keyword evidence="3" id="KW-1185">Reference proteome</keyword>
<feature type="signal peptide" evidence="1">
    <location>
        <begin position="1"/>
        <end position="22"/>
    </location>
</feature>
<accession>A0A5N6F7Q2</accession>
<sequence length="77" mass="8903">MLKAFVMYLSLRLTIHITIGWARVGHVRLRMVIDKRLNLTSNMHDSDQPKSHARRSIAVFWQVPTSPYIDMSLPRAG</sequence>
<organism evidence="2 3">
    <name type="scientific">Aspergillus novoparasiticus</name>
    <dbReference type="NCBI Taxonomy" id="986946"/>
    <lineage>
        <taxon>Eukaryota</taxon>
        <taxon>Fungi</taxon>
        <taxon>Dikarya</taxon>
        <taxon>Ascomycota</taxon>
        <taxon>Pezizomycotina</taxon>
        <taxon>Eurotiomycetes</taxon>
        <taxon>Eurotiomycetidae</taxon>
        <taxon>Eurotiales</taxon>
        <taxon>Aspergillaceae</taxon>
        <taxon>Aspergillus</taxon>
        <taxon>Aspergillus subgen. Circumdati</taxon>
    </lineage>
</organism>
<evidence type="ECO:0000313" key="2">
    <source>
        <dbReference type="EMBL" id="KAB8224850.1"/>
    </source>
</evidence>